<dbReference type="InterPro" id="IPR045886">
    <property type="entry name" value="ThiF/MoeB/HesA"/>
</dbReference>
<dbReference type="PANTHER" id="PTHR10953:SF155">
    <property type="entry name" value="UBIQUITIN-LIKE MODIFIER-ACTIVATING ENZYME 1"/>
    <property type="match status" value="1"/>
</dbReference>
<dbReference type="Pfam" id="PF09358">
    <property type="entry name" value="E1_UFD"/>
    <property type="match status" value="1"/>
</dbReference>
<dbReference type="SUPFAM" id="SSF69572">
    <property type="entry name" value="Activating enzymes of the ubiquitin-like proteins"/>
    <property type="match status" value="2"/>
</dbReference>
<evidence type="ECO:0000256" key="1">
    <source>
        <dbReference type="ARBA" id="ARBA00000488"/>
    </source>
</evidence>
<dbReference type="InterPro" id="IPR018965">
    <property type="entry name" value="Ub-activating_enz_E1_C"/>
</dbReference>
<dbReference type="AlphaFoldDB" id="A0A6B0SCP5"/>
<dbReference type="FunFam" id="3.10.290.60:FF:000001">
    <property type="entry name" value="Ubiquitin-activating enzyme E1 2"/>
    <property type="match status" value="1"/>
</dbReference>
<reference evidence="7" key="1">
    <citation type="submission" date="2019-10" db="EMBL/GenBank/DDBJ databases">
        <title>The sequence and de novo assembly of the wild yak genome.</title>
        <authorList>
            <person name="Liu Y."/>
        </authorList>
    </citation>
    <scope>NUCLEOTIDE SEQUENCE [LARGE SCALE GENOMIC DNA]</scope>
    <source>
        <strain evidence="7">WY2019</strain>
    </source>
</reference>
<dbReference type="InterPro" id="IPR000594">
    <property type="entry name" value="ThiF_NAD_FAD-bd"/>
</dbReference>
<dbReference type="InterPro" id="IPR042063">
    <property type="entry name" value="Ubi_acti_E1_SCCH"/>
</dbReference>
<feature type="domain" description="Ubiquitin-activating enzyme E1 C-terminal" evidence="6">
    <location>
        <begin position="536"/>
        <end position="665"/>
    </location>
</feature>
<dbReference type="PANTHER" id="PTHR10953">
    <property type="entry name" value="UBIQUITIN-ACTIVATING ENZYME E1"/>
    <property type="match status" value="1"/>
</dbReference>
<dbReference type="InterPro" id="IPR032418">
    <property type="entry name" value="E1_FCCH"/>
</dbReference>
<comment type="pathway">
    <text evidence="2">Protein modification; protein ubiquitination.</text>
</comment>
<keyword evidence="5" id="KW-0436">Ligase</keyword>
<evidence type="ECO:0000256" key="4">
    <source>
        <dbReference type="ARBA" id="ARBA00012990"/>
    </source>
</evidence>
<dbReference type="EMBL" id="VBQZ03000359">
    <property type="protein sequence ID" value="MXQ99155.1"/>
    <property type="molecule type" value="Genomic_DNA"/>
</dbReference>
<evidence type="ECO:0000313" key="8">
    <source>
        <dbReference type="Proteomes" id="UP000322234"/>
    </source>
</evidence>
<dbReference type="Gene3D" id="2.40.30.180">
    <property type="entry name" value="Ubiquitin-activating enzyme E1, FCCH domain"/>
    <property type="match status" value="1"/>
</dbReference>
<dbReference type="Gene3D" id="3.10.290.60">
    <property type="entry name" value="Ubiquitin-activating enzyme E1, UFD domain"/>
    <property type="match status" value="1"/>
</dbReference>
<dbReference type="Gene3D" id="3.40.50.12550">
    <property type="entry name" value="Ubiquitin-activating enzyme E1, inactive adenylation domain, subdomain 2"/>
    <property type="match status" value="1"/>
</dbReference>
<dbReference type="GO" id="GO:0005634">
    <property type="term" value="C:nucleus"/>
    <property type="evidence" value="ECO:0007669"/>
    <property type="project" value="TreeGrafter"/>
</dbReference>
<sequence length="665" mass="73350">MGSSYRAMMAKSSFCSRLHPASSRTCGGSQMAILKSLGQNESWGDGREYGLGHEAVKHLQASSVLVSGLQGLGVEISKNIILGGVKAVTLHDQGTAQWTDLSSQVVVLTNSPLEDQLQVGEFCHRHRIKLVVADTQGLFGQLFCDFGEEMILTDSNGEQPLTVMVSVVTKGNPGVVTCLDESQHGFESGDFVSFTEVEGMNEFNGICLLGIKVLGPYTLSICDTSNFFDYICGSIVSQVKITKKISFKDAVELVTLAEAVKAQALPAVQQDSLDEELIQKLAYIAAGDLVPMNAFTRGLAAQEVMKVISHQNCVGPETEHVYDDDFFQNLDGVANALDSVDTRKCSGWITGSGAPFWSWPKCCPHPLIFDVNSPLHLDYVIAAANLFAQTYGLMGSQDWSAVTVLIQSMQVPEFTPKSGIRIQVSNEQLQTSSSTDDTHMQELIAMLPNPQSLSGFKMYPINFEKDDETNFHMDFIVAASNLRAEKYNIPPADWHKSKLIEGKIIPAIATTTAAIVGLVCLELYKVVQGHQQLESYKNSFINLALPFFCFSGPLAPPHHQFYSQECTLWDHFEVQGLQPNGKEMTLKQFPDHFKHKLEIIMLSHGISMLYSFLMPPSKLKERMDQPMTEIVSQVSKQKLGHHMQALVPELSYNDEDGEDVEVPYV</sequence>
<comment type="caution">
    <text evidence="7">The sequence shown here is derived from an EMBL/GenBank/DDBJ whole genome shotgun (WGS) entry which is preliminary data.</text>
</comment>
<dbReference type="InterPro" id="IPR042302">
    <property type="entry name" value="E1_FCCH_sf"/>
</dbReference>
<proteinExistence type="inferred from homology"/>
<dbReference type="Proteomes" id="UP000322234">
    <property type="component" value="Unassembled WGS sequence"/>
</dbReference>
<keyword evidence="8" id="KW-1185">Reference proteome</keyword>
<dbReference type="Pfam" id="PF00899">
    <property type="entry name" value="ThiF"/>
    <property type="match status" value="1"/>
</dbReference>
<dbReference type="InterPro" id="IPR038252">
    <property type="entry name" value="UBA_E1_C_sf"/>
</dbReference>
<dbReference type="GO" id="GO:0006974">
    <property type="term" value="P:DNA damage response"/>
    <property type="evidence" value="ECO:0007669"/>
    <property type="project" value="TreeGrafter"/>
</dbReference>
<dbReference type="Pfam" id="PF16190">
    <property type="entry name" value="E1_FCCH"/>
    <property type="match status" value="1"/>
</dbReference>
<dbReference type="InterPro" id="IPR042449">
    <property type="entry name" value="Ub-E1_IAD_1"/>
</dbReference>
<dbReference type="Gene3D" id="3.50.50.80">
    <property type="entry name" value="Ubiquitin-activating enzyme E1, inactive adenylation domain, subdomain 1"/>
    <property type="match status" value="1"/>
</dbReference>
<accession>A0A6B0SCP5</accession>
<comment type="catalytic activity">
    <reaction evidence="1">
        <text>ATP + ubiquitin + [E1 ubiquitin-activating enzyme]-L-cysteine = AMP + diphosphate + S-ubiquitinyl-[E1 ubiquitin-activating enzyme]-L-cysteine.</text>
        <dbReference type="EC" id="6.2.1.45"/>
    </reaction>
</comment>
<dbReference type="GO" id="GO:0006511">
    <property type="term" value="P:ubiquitin-dependent protein catabolic process"/>
    <property type="evidence" value="ECO:0007669"/>
    <property type="project" value="TreeGrafter"/>
</dbReference>
<evidence type="ECO:0000256" key="5">
    <source>
        <dbReference type="ARBA" id="ARBA00022598"/>
    </source>
</evidence>
<evidence type="ECO:0000256" key="2">
    <source>
        <dbReference type="ARBA" id="ARBA00004906"/>
    </source>
</evidence>
<organism evidence="7 8">
    <name type="scientific">Bos mutus</name>
    <name type="common">wild yak</name>
    <dbReference type="NCBI Taxonomy" id="72004"/>
    <lineage>
        <taxon>Eukaryota</taxon>
        <taxon>Metazoa</taxon>
        <taxon>Chordata</taxon>
        <taxon>Craniata</taxon>
        <taxon>Vertebrata</taxon>
        <taxon>Euteleostomi</taxon>
        <taxon>Mammalia</taxon>
        <taxon>Eutheria</taxon>
        <taxon>Laurasiatheria</taxon>
        <taxon>Artiodactyla</taxon>
        <taxon>Ruminantia</taxon>
        <taxon>Pecora</taxon>
        <taxon>Bovidae</taxon>
        <taxon>Bovinae</taxon>
        <taxon>Bos</taxon>
    </lineage>
</organism>
<evidence type="ECO:0000259" key="6">
    <source>
        <dbReference type="SMART" id="SM00985"/>
    </source>
</evidence>
<evidence type="ECO:0000313" key="7">
    <source>
        <dbReference type="EMBL" id="MXQ99155.1"/>
    </source>
</evidence>
<dbReference type="InterPro" id="IPR035985">
    <property type="entry name" value="Ubiquitin-activating_enz"/>
</dbReference>
<gene>
    <name evidence="7" type="ORF">E5288_WYG013389</name>
</gene>
<evidence type="ECO:0000256" key="3">
    <source>
        <dbReference type="ARBA" id="ARBA00005673"/>
    </source>
</evidence>
<dbReference type="InterPro" id="IPR019572">
    <property type="entry name" value="UBA_E1_SCCH"/>
</dbReference>
<comment type="similarity">
    <text evidence="3">Belongs to the ubiquitin-activating E1 family.</text>
</comment>
<dbReference type="GO" id="GO:0005737">
    <property type="term" value="C:cytoplasm"/>
    <property type="evidence" value="ECO:0007669"/>
    <property type="project" value="TreeGrafter"/>
</dbReference>
<dbReference type="FunFam" id="2.40.30.180:FF:000001">
    <property type="entry name" value="ubiquitin-like modifier-activating enzyme 1"/>
    <property type="match status" value="1"/>
</dbReference>
<protein>
    <recommendedName>
        <fullName evidence="4">E1 ubiquitin-activating enzyme</fullName>
        <ecNumber evidence="4">6.2.1.45</ecNumber>
    </recommendedName>
</protein>
<dbReference type="EC" id="6.2.1.45" evidence="4"/>
<dbReference type="Pfam" id="PF10585">
    <property type="entry name" value="UBA_E1_SCCH"/>
    <property type="match status" value="1"/>
</dbReference>
<dbReference type="Gene3D" id="1.10.10.2660">
    <property type="entry name" value="Ubiquitin-activating enzyme E1, SCCH domain"/>
    <property type="match status" value="1"/>
</dbReference>
<dbReference type="UniPathway" id="UPA00143"/>
<dbReference type="SMART" id="SM00985">
    <property type="entry name" value="UBA_e1_C"/>
    <property type="match status" value="1"/>
</dbReference>
<name>A0A6B0SCP5_9CETA</name>
<dbReference type="GO" id="GO:0004839">
    <property type="term" value="F:ubiquitin activating enzyme activity"/>
    <property type="evidence" value="ECO:0007669"/>
    <property type="project" value="UniProtKB-EC"/>
</dbReference>